<feature type="transmembrane region" description="Helical" evidence="1">
    <location>
        <begin position="103"/>
        <end position="124"/>
    </location>
</feature>
<dbReference type="Pfam" id="PF00487">
    <property type="entry name" value="FA_desaturase"/>
    <property type="match status" value="1"/>
</dbReference>
<dbReference type="GO" id="GO:0006629">
    <property type="term" value="P:lipid metabolic process"/>
    <property type="evidence" value="ECO:0007669"/>
    <property type="project" value="InterPro"/>
</dbReference>
<protein>
    <submittedName>
        <fullName evidence="3">Omega-6 fatty acid desaturase, endoplasmic reticulum</fullName>
    </submittedName>
</protein>
<dbReference type="EMBL" id="WJQU01000003">
    <property type="protein sequence ID" value="KAJ6638959.1"/>
    <property type="molecule type" value="Genomic_DNA"/>
</dbReference>
<dbReference type="InterPro" id="IPR012171">
    <property type="entry name" value="Fatty_acid_desaturase"/>
</dbReference>
<feature type="transmembrane region" description="Helical" evidence="1">
    <location>
        <begin position="136"/>
        <end position="156"/>
    </location>
</feature>
<keyword evidence="1" id="KW-0472">Membrane</keyword>
<evidence type="ECO:0000259" key="2">
    <source>
        <dbReference type="Pfam" id="PF00487"/>
    </source>
</evidence>
<sequence length="405" mass="46822">MLFLTIEMCPGKSKSVQSNHDDHEELIKAGYVYVEGAPVPQPIERPQFTLTELRNAIPPHCFERSMLKSFGYLALDIVIISSLLCCSYILFEQLSLPLYCQLIGYPIYWFVQGSVMFGIWVLAHECGHGAFSENQFVNDTVGLIVHSLLLVPYHSWQITHRKHHSNTGSCENDEAYVPFTQDEVEPTWSETVEDSPLFHLYKIIKILLFGWMPSYLGLNLWGPRKYENGPKCHFNPKAAFFLPKERPSIVLSDVGFLIALALIGYFIYSYTFYIVLRLYIAPYFVMNAFLVLITYLHHTDTFVPHFREGEWSWLRGSLCTVDRSYGKILDVVLHHITDTHVCHHIFSKMPFYHCVEATEAIKPILGKYYLRDTTPVLSALWRAITHCKYVQNDGQIVFYKKSLKK</sequence>
<evidence type="ECO:0000313" key="4">
    <source>
        <dbReference type="Proteomes" id="UP001151699"/>
    </source>
</evidence>
<keyword evidence="1" id="KW-0812">Transmembrane</keyword>
<organism evidence="3 4">
    <name type="scientific">Pseudolycoriella hygida</name>
    <dbReference type="NCBI Taxonomy" id="35572"/>
    <lineage>
        <taxon>Eukaryota</taxon>
        <taxon>Metazoa</taxon>
        <taxon>Ecdysozoa</taxon>
        <taxon>Arthropoda</taxon>
        <taxon>Hexapoda</taxon>
        <taxon>Insecta</taxon>
        <taxon>Pterygota</taxon>
        <taxon>Neoptera</taxon>
        <taxon>Endopterygota</taxon>
        <taxon>Diptera</taxon>
        <taxon>Nematocera</taxon>
        <taxon>Sciaroidea</taxon>
        <taxon>Sciaridae</taxon>
        <taxon>Pseudolycoriella</taxon>
    </lineage>
</organism>
<feature type="transmembrane region" description="Helical" evidence="1">
    <location>
        <begin position="70"/>
        <end position="91"/>
    </location>
</feature>
<keyword evidence="1" id="KW-1133">Transmembrane helix</keyword>
<proteinExistence type="predicted"/>
<name>A0A9Q0MXB9_9DIPT</name>
<keyword evidence="4" id="KW-1185">Reference proteome</keyword>
<gene>
    <name evidence="3" type="primary">FAD6E</name>
    <name evidence="3" type="ORF">Bhyg_11697</name>
</gene>
<reference evidence="3" key="1">
    <citation type="submission" date="2022-07" db="EMBL/GenBank/DDBJ databases">
        <authorList>
            <person name="Trinca V."/>
            <person name="Uliana J.V.C."/>
            <person name="Torres T.T."/>
            <person name="Ward R.J."/>
            <person name="Monesi N."/>
        </authorList>
    </citation>
    <scope>NUCLEOTIDE SEQUENCE</scope>
    <source>
        <strain evidence="3">HSMRA1968</strain>
        <tissue evidence="3">Whole embryos</tissue>
    </source>
</reference>
<accession>A0A9Q0MXB9</accession>
<dbReference type="Proteomes" id="UP001151699">
    <property type="component" value="Chromosome X"/>
</dbReference>
<dbReference type="GO" id="GO:0016491">
    <property type="term" value="F:oxidoreductase activity"/>
    <property type="evidence" value="ECO:0007669"/>
    <property type="project" value="InterPro"/>
</dbReference>
<evidence type="ECO:0000313" key="3">
    <source>
        <dbReference type="EMBL" id="KAJ6638959.1"/>
    </source>
</evidence>
<dbReference type="AlphaFoldDB" id="A0A9Q0MXB9"/>
<evidence type="ECO:0000256" key="1">
    <source>
        <dbReference type="SAM" id="Phobius"/>
    </source>
</evidence>
<dbReference type="CDD" id="cd03507">
    <property type="entry name" value="Delta12-FADS-like"/>
    <property type="match status" value="1"/>
</dbReference>
<dbReference type="PANTHER" id="PTHR32100">
    <property type="entry name" value="OMEGA-6 FATTY ACID DESATURASE, CHLOROPLASTIC"/>
    <property type="match status" value="1"/>
</dbReference>
<dbReference type="InterPro" id="IPR005804">
    <property type="entry name" value="FA_desaturase_dom"/>
</dbReference>
<dbReference type="OrthoDB" id="1461976at2759"/>
<feature type="transmembrane region" description="Helical" evidence="1">
    <location>
        <begin position="249"/>
        <end position="268"/>
    </location>
</feature>
<feature type="domain" description="Fatty acid desaturase" evidence="2">
    <location>
        <begin position="107"/>
        <end position="371"/>
    </location>
</feature>
<comment type="caution">
    <text evidence="3">The sequence shown here is derived from an EMBL/GenBank/DDBJ whole genome shotgun (WGS) entry which is preliminary data.</text>
</comment>
<feature type="transmembrane region" description="Helical" evidence="1">
    <location>
        <begin position="274"/>
        <end position="296"/>
    </location>
</feature>